<evidence type="ECO:0000256" key="9">
    <source>
        <dbReference type="ARBA" id="ARBA00022553"/>
    </source>
</evidence>
<dbReference type="Pfam" id="PF03879">
    <property type="entry name" value="Cgr1"/>
    <property type="match status" value="1"/>
</dbReference>
<keyword evidence="7" id="KW-0690">Ribosome biogenesis</keyword>
<evidence type="ECO:0000256" key="6">
    <source>
        <dbReference type="ARBA" id="ARBA00022454"/>
    </source>
</evidence>
<dbReference type="GO" id="GO:0005730">
    <property type="term" value="C:nucleolus"/>
    <property type="evidence" value="ECO:0007669"/>
    <property type="project" value="UniProtKB-SubCell"/>
</dbReference>
<dbReference type="PANTHER" id="PTHR13557">
    <property type="entry name" value="COILED-COIL DOMAIN-CONTAINING PROTEIN 86"/>
    <property type="match status" value="1"/>
</dbReference>
<comment type="function">
    <text evidence="13">Required for proper chromosome segregation during mitosis and error-free mitotic progression.</text>
</comment>
<comment type="function">
    <text evidence="1">Involved in nucleolar integrity and required for processing of the pre-rRNA for the 60S ribosome subunit.</text>
</comment>
<evidence type="ECO:0000313" key="15">
    <source>
        <dbReference type="EMBL" id="JAV11088.1"/>
    </source>
</evidence>
<protein>
    <recommendedName>
        <fullName evidence="5">Coiled-coil domain-containing protein 86</fullName>
    </recommendedName>
</protein>
<evidence type="ECO:0000256" key="7">
    <source>
        <dbReference type="ARBA" id="ARBA00022517"/>
    </source>
</evidence>
<evidence type="ECO:0000256" key="10">
    <source>
        <dbReference type="ARBA" id="ARBA00022934"/>
    </source>
</evidence>
<evidence type="ECO:0000256" key="2">
    <source>
        <dbReference type="ARBA" id="ARBA00004286"/>
    </source>
</evidence>
<keyword evidence="11" id="KW-0175">Coiled coil</keyword>
<evidence type="ECO:0000256" key="3">
    <source>
        <dbReference type="ARBA" id="ARBA00004604"/>
    </source>
</evidence>
<keyword evidence="6" id="KW-0158">Chromosome</keyword>
<feature type="compositionally biased region" description="Polar residues" evidence="14">
    <location>
        <begin position="68"/>
        <end position="79"/>
    </location>
</feature>
<evidence type="ECO:0000256" key="14">
    <source>
        <dbReference type="SAM" id="MobiDB-lite"/>
    </source>
</evidence>
<dbReference type="PANTHER" id="PTHR13557:SF1">
    <property type="entry name" value="COILED-COIL DOMAIN-CONTAINING PROTEIN 86"/>
    <property type="match status" value="1"/>
</dbReference>
<feature type="region of interest" description="Disordered" evidence="14">
    <location>
        <begin position="1"/>
        <end position="129"/>
    </location>
</feature>
<evidence type="ECO:0000256" key="13">
    <source>
        <dbReference type="ARBA" id="ARBA00093307"/>
    </source>
</evidence>
<evidence type="ECO:0000256" key="5">
    <source>
        <dbReference type="ARBA" id="ARBA00016738"/>
    </source>
</evidence>
<dbReference type="InterPro" id="IPR005579">
    <property type="entry name" value="Cgr1-like"/>
</dbReference>
<keyword evidence="9" id="KW-0597">Phosphoprotein</keyword>
<evidence type="ECO:0000256" key="8">
    <source>
        <dbReference type="ARBA" id="ARBA00022552"/>
    </source>
</evidence>
<comment type="similarity">
    <text evidence="4">Belongs to the CGR1 family.</text>
</comment>
<reference evidence="15" key="1">
    <citation type="submission" date="2016-12" db="EMBL/GenBank/DDBJ databases">
        <title>An insight into the sialome and mialome of the sand fly, Nyssomyia neivai.</title>
        <authorList>
            <person name="Sebastian V."/>
            <person name="Goulart T.M."/>
            <person name="Oliveira W."/>
            <person name="Calvo E."/>
            <person name="Oliveira L.F."/>
            <person name="Pinto M.C."/>
            <person name="Rosselino A.M."/>
            <person name="Ribeiro J.M."/>
        </authorList>
    </citation>
    <scope>NUCLEOTIDE SEQUENCE</scope>
</reference>
<dbReference type="AlphaFoldDB" id="A0A1L8DXB7"/>
<evidence type="ECO:0000256" key="1">
    <source>
        <dbReference type="ARBA" id="ARBA00004090"/>
    </source>
</evidence>
<keyword evidence="8" id="KW-0698">rRNA processing</keyword>
<feature type="compositionally biased region" description="Basic and acidic residues" evidence="14">
    <location>
        <begin position="81"/>
        <end position="129"/>
    </location>
</feature>
<evidence type="ECO:0000256" key="12">
    <source>
        <dbReference type="ARBA" id="ARBA00023242"/>
    </source>
</evidence>
<dbReference type="GO" id="GO:0005694">
    <property type="term" value="C:chromosome"/>
    <property type="evidence" value="ECO:0007669"/>
    <property type="project" value="UniProtKB-SubCell"/>
</dbReference>
<keyword evidence="12" id="KW-0539">Nucleus</keyword>
<feature type="compositionally biased region" description="Basic and acidic residues" evidence="14">
    <location>
        <begin position="31"/>
        <end position="51"/>
    </location>
</feature>
<organism evidence="15">
    <name type="scientific">Nyssomyia neivai</name>
    <dbReference type="NCBI Taxonomy" id="330878"/>
    <lineage>
        <taxon>Eukaryota</taxon>
        <taxon>Metazoa</taxon>
        <taxon>Ecdysozoa</taxon>
        <taxon>Arthropoda</taxon>
        <taxon>Hexapoda</taxon>
        <taxon>Insecta</taxon>
        <taxon>Pterygota</taxon>
        <taxon>Neoptera</taxon>
        <taxon>Endopterygota</taxon>
        <taxon>Diptera</taxon>
        <taxon>Nematocera</taxon>
        <taxon>Psychodoidea</taxon>
        <taxon>Psychodidae</taxon>
        <taxon>Nyssomyia</taxon>
    </lineage>
</organism>
<evidence type="ECO:0000256" key="11">
    <source>
        <dbReference type="ARBA" id="ARBA00023054"/>
    </source>
</evidence>
<comment type="subcellular location">
    <subcellularLocation>
        <location evidence="2">Chromosome</location>
    </subcellularLocation>
    <subcellularLocation>
        <location evidence="3">Nucleus</location>
        <location evidence="3">Nucleolus</location>
    </subcellularLocation>
</comment>
<dbReference type="EMBL" id="GFDF01002996">
    <property type="protein sequence ID" value="JAV11088.1"/>
    <property type="molecule type" value="Transcribed_RNA"/>
</dbReference>
<proteinExistence type="inferred from homology"/>
<sequence length="165" mass="19439">MGRTKKTPTKGVKAPEVEETEEMETELSNDPDAKVEEQSEKKVGGKKKTDSLPRGVPKSGRVWKTQKQKFSTIKKSLNRGSFEKKEQLRQEMKQVKELSRSIKEQKKNEKEQQKLRREENERRKLENQQKSEIVQIIKNPAKLKRIRKKQLRMIEKRDLSKVKAI</sequence>
<evidence type="ECO:0000256" key="4">
    <source>
        <dbReference type="ARBA" id="ARBA00007869"/>
    </source>
</evidence>
<feature type="compositionally biased region" description="Acidic residues" evidence="14">
    <location>
        <begin position="17"/>
        <end position="29"/>
    </location>
</feature>
<keyword evidence="10" id="KW-0164">Citrullination</keyword>
<accession>A0A1L8DXB7</accession>
<dbReference type="InterPro" id="IPR026570">
    <property type="entry name" value="CCDC86"/>
</dbReference>
<name>A0A1L8DXB7_9DIPT</name>
<dbReference type="GO" id="GO:0006364">
    <property type="term" value="P:rRNA processing"/>
    <property type="evidence" value="ECO:0007669"/>
    <property type="project" value="UniProtKB-KW"/>
</dbReference>